<feature type="domain" description="C-type lectin" evidence="3">
    <location>
        <begin position="186"/>
        <end position="316"/>
    </location>
</feature>
<comment type="caution">
    <text evidence="4">The sequence shown here is derived from an EMBL/GenBank/DDBJ whole genome shotgun (WGS) entry which is preliminary data.</text>
</comment>
<dbReference type="InterPro" id="IPR016186">
    <property type="entry name" value="C-type_lectin-like/link_sf"/>
</dbReference>
<dbReference type="Proteomes" id="UP000094527">
    <property type="component" value="Unassembled WGS sequence"/>
</dbReference>
<feature type="chain" id="PRO_5008903808" description="C-type lectin domain-containing protein" evidence="2">
    <location>
        <begin position="27"/>
        <end position="343"/>
    </location>
</feature>
<dbReference type="Gene3D" id="3.10.100.10">
    <property type="entry name" value="Mannose-Binding Protein A, subunit A"/>
    <property type="match status" value="1"/>
</dbReference>
<feature type="region of interest" description="Disordered" evidence="1">
    <location>
        <begin position="88"/>
        <end position="112"/>
    </location>
</feature>
<evidence type="ECO:0000313" key="4">
    <source>
        <dbReference type="EMBL" id="ODM90614.1"/>
    </source>
</evidence>
<evidence type="ECO:0000256" key="2">
    <source>
        <dbReference type="SAM" id="SignalP"/>
    </source>
</evidence>
<feature type="signal peptide" evidence="2">
    <location>
        <begin position="1"/>
        <end position="26"/>
    </location>
</feature>
<proteinExistence type="predicted"/>
<dbReference type="InterPro" id="IPR001304">
    <property type="entry name" value="C-type_lectin-like"/>
</dbReference>
<dbReference type="OMA" id="NYHSSAY"/>
<evidence type="ECO:0000313" key="5">
    <source>
        <dbReference type="Proteomes" id="UP000094527"/>
    </source>
</evidence>
<dbReference type="Pfam" id="PF00059">
    <property type="entry name" value="Lectin_C"/>
    <property type="match status" value="1"/>
</dbReference>
<protein>
    <recommendedName>
        <fullName evidence="3">C-type lectin domain-containing protein</fullName>
    </recommendedName>
</protein>
<gene>
    <name evidence="4" type="ORF">Ocin01_16067</name>
</gene>
<dbReference type="SMART" id="SM00034">
    <property type="entry name" value="CLECT"/>
    <property type="match status" value="1"/>
</dbReference>
<dbReference type="SUPFAM" id="SSF56436">
    <property type="entry name" value="C-type lectin-like"/>
    <property type="match status" value="1"/>
</dbReference>
<dbReference type="AlphaFoldDB" id="A0A1D2MCK3"/>
<dbReference type="OrthoDB" id="2142683at2759"/>
<dbReference type="InterPro" id="IPR016187">
    <property type="entry name" value="CTDL_fold"/>
</dbReference>
<dbReference type="EMBL" id="LJIJ01001881">
    <property type="protein sequence ID" value="ODM90614.1"/>
    <property type="molecule type" value="Genomic_DNA"/>
</dbReference>
<sequence>MKVHKIICSFPISISFVIFLCKSSAAVNHTVPEAKVLNFFADEDKDLESRAGNKSQKVLTRPLKPQPTTTQNPYFFYPQNPGFIGDSYGQGSGLHPNVQQPPPNNGMHHGMQQHQHQPQAADKVSSEIPAIYIQLIEAIEKLVARMDKIDNRLRTAENILYHMTNKKEELPEQGSCPNNFKKVDGVRGKCFQVSSFTKDPEVYDWKSAENQCTKSGGRLVEMLNYDDFLRVSQFLIKYNSASNSATSDYWIGGINPGLIWIWAESGQPVDMNKRFWNDNDNGSALPGCLKLSYSHRLNTYFFKHSPCGHSQNFICEILDNTVSRALARFEAQLWEENETVGTV</sequence>
<accession>A0A1D2MCK3</accession>
<reference evidence="4 5" key="1">
    <citation type="journal article" date="2016" name="Genome Biol. Evol.">
        <title>Gene Family Evolution Reflects Adaptation to Soil Environmental Stressors in the Genome of the Collembolan Orchesella cincta.</title>
        <authorList>
            <person name="Faddeeva-Vakhrusheva A."/>
            <person name="Derks M.F."/>
            <person name="Anvar S.Y."/>
            <person name="Agamennone V."/>
            <person name="Suring W."/>
            <person name="Smit S."/>
            <person name="van Straalen N.M."/>
            <person name="Roelofs D."/>
        </authorList>
    </citation>
    <scope>NUCLEOTIDE SEQUENCE [LARGE SCALE GENOMIC DNA]</scope>
    <source>
        <tissue evidence="4">Mixed pool</tissue>
    </source>
</reference>
<keyword evidence="2" id="KW-0732">Signal</keyword>
<dbReference type="STRING" id="48709.A0A1D2MCK3"/>
<keyword evidence="5" id="KW-1185">Reference proteome</keyword>
<dbReference type="PROSITE" id="PS50041">
    <property type="entry name" value="C_TYPE_LECTIN_2"/>
    <property type="match status" value="1"/>
</dbReference>
<evidence type="ECO:0000259" key="3">
    <source>
        <dbReference type="PROSITE" id="PS50041"/>
    </source>
</evidence>
<dbReference type="CDD" id="cd00037">
    <property type="entry name" value="CLECT"/>
    <property type="match status" value="1"/>
</dbReference>
<name>A0A1D2MCK3_ORCCI</name>
<evidence type="ECO:0000256" key="1">
    <source>
        <dbReference type="SAM" id="MobiDB-lite"/>
    </source>
</evidence>
<organism evidence="4 5">
    <name type="scientific">Orchesella cincta</name>
    <name type="common">Springtail</name>
    <name type="synonym">Podura cincta</name>
    <dbReference type="NCBI Taxonomy" id="48709"/>
    <lineage>
        <taxon>Eukaryota</taxon>
        <taxon>Metazoa</taxon>
        <taxon>Ecdysozoa</taxon>
        <taxon>Arthropoda</taxon>
        <taxon>Hexapoda</taxon>
        <taxon>Collembola</taxon>
        <taxon>Entomobryomorpha</taxon>
        <taxon>Entomobryoidea</taxon>
        <taxon>Orchesellidae</taxon>
        <taxon>Orchesellinae</taxon>
        <taxon>Orchesella</taxon>
    </lineage>
</organism>